<dbReference type="HOGENOM" id="CLU_037162_19_1_12"/>
<keyword evidence="6" id="KW-0227">DNA damage</keyword>
<dbReference type="EC" id="3.6.1.55" evidence="12"/>
<dbReference type="SUPFAM" id="SSF55811">
    <property type="entry name" value="Nudix"/>
    <property type="match status" value="1"/>
</dbReference>
<dbReference type="InterPro" id="IPR020476">
    <property type="entry name" value="Nudix_hydrolase"/>
</dbReference>
<evidence type="ECO:0000256" key="14">
    <source>
        <dbReference type="ARBA" id="ARBA00041592"/>
    </source>
</evidence>
<dbReference type="PROSITE" id="PS51462">
    <property type="entry name" value="NUDIX"/>
    <property type="match status" value="1"/>
</dbReference>
<dbReference type="InterPro" id="IPR020084">
    <property type="entry name" value="NUDIX_hydrolase_CS"/>
</dbReference>
<evidence type="ECO:0000313" key="19">
    <source>
        <dbReference type="EMBL" id="AEV28681.1"/>
    </source>
</evidence>
<dbReference type="STRING" id="158190.SpiGrapes_0854"/>
<dbReference type="PANTHER" id="PTHR47707:SF1">
    <property type="entry name" value="NUDIX HYDROLASE FAMILY PROTEIN"/>
    <property type="match status" value="1"/>
</dbReference>
<dbReference type="GO" id="GO:0046872">
    <property type="term" value="F:metal ion binding"/>
    <property type="evidence" value="ECO:0007669"/>
    <property type="project" value="UniProtKB-KW"/>
</dbReference>
<dbReference type="PANTHER" id="PTHR47707">
    <property type="entry name" value="8-OXO-DGTP DIPHOSPHATASE"/>
    <property type="match status" value="1"/>
</dbReference>
<evidence type="ECO:0000313" key="20">
    <source>
        <dbReference type="Proteomes" id="UP000005632"/>
    </source>
</evidence>
<comment type="catalytic activity">
    <reaction evidence="11">
        <text>8-oxo-GTP + H2O = 8-oxo-GMP + diphosphate + H(+)</text>
        <dbReference type="Rhea" id="RHEA:67616"/>
        <dbReference type="ChEBI" id="CHEBI:15377"/>
        <dbReference type="ChEBI" id="CHEBI:15378"/>
        <dbReference type="ChEBI" id="CHEBI:33019"/>
        <dbReference type="ChEBI" id="CHEBI:143553"/>
        <dbReference type="ChEBI" id="CHEBI:145694"/>
    </reaction>
</comment>
<dbReference type="AlphaFoldDB" id="G8QQQ0"/>
<gene>
    <name evidence="19" type="ordered locus">SpiGrapes_0854</name>
</gene>
<organism evidence="19 20">
    <name type="scientific">Sphaerochaeta pleomorpha (strain ATCC BAA-1885 / DSM 22778 / Grapes)</name>
    <dbReference type="NCBI Taxonomy" id="158190"/>
    <lineage>
        <taxon>Bacteria</taxon>
        <taxon>Pseudomonadati</taxon>
        <taxon>Spirochaetota</taxon>
        <taxon>Spirochaetia</taxon>
        <taxon>Spirochaetales</taxon>
        <taxon>Sphaerochaetaceae</taxon>
        <taxon>Sphaerochaeta</taxon>
    </lineage>
</organism>
<evidence type="ECO:0000256" key="11">
    <source>
        <dbReference type="ARBA" id="ARBA00036904"/>
    </source>
</evidence>
<dbReference type="EMBL" id="CP003155">
    <property type="protein sequence ID" value="AEV28681.1"/>
    <property type="molecule type" value="Genomic_DNA"/>
</dbReference>
<dbReference type="PRINTS" id="PR00502">
    <property type="entry name" value="NUDIXFAMILY"/>
</dbReference>
<dbReference type="InterPro" id="IPR047127">
    <property type="entry name" value="MutT-like"/>
</dbReference>
<protein>
    <recommendedName>
        <fullName evidence="13">8-oxo-dGTP diphosphatase</fullName>
        <ecNumber evidence="12">3.6.1.55</ecNumber>
    </recommendedName>
    <alternativeName>
        <fullName evidence="16">7,8-dihydro-8-oxoguanine-triphosphatase</fullName>
    </alternativeName>
    <alternativeName>
        <fullName evidence="15">Mutator protein MutT</fullName>
    </alternativeName>
    <alternativeName>
        <fullName evidence="14">dGTP pyrophosphohydrolase</fullName>
    </alternativeName>
</protein>
<dbReference type="RefSeq" id="WP_014269530.1">
    <property type="nucleotide sequence ID" value="NC_016633.1"/>
</dbReference>
<dbReference type="GO" id="GO:0044716">
    <property type="term" value="F:8-oxo-GDP phosphatase activity"/>
    <property type="evidence" value="ECO:0007669"/>
    <property type="project" value="TreeGrafter"/>
</dbReference>
<evidence type="ECO:0000256" key="8">
    <source>
        <dbReference type="ARBA" id="ARBA00022842"/>
    </source>
</evidence>
<keyword evidence="20" id="KW-1185">Reference proteome</keyword>
<keyword evidence="9" id="KW-0234">DNA repair</keyword>
<evidence type="ECO:0000256" key="1">
    <source>
        <dbReference type="ARBA" id="ARBA00001946"/>
    </source>
</evidence>
<comment type="catalytic activity">
    <reaction evidence="10">
        <text>8-oxo-dGTP + H2O = 8-oxo-dGMP + diphosphate + H(+)</text>
        <dbReference type="Rhea" id="RHEA:31575"/>
        <dbReference type="ChEBI" id="CHEBI:15377"/>
        <dbReference type="ChEBI" id="CHEBI:15378"/>
        <dbReference type="ChEBI" id="CHEBI:33019"/>
        <dbReference type="ChEBI" id="CHEBI:63224"/>
        <dbReference type="ChEBI" id="CHEBI:77896"/>
        <dbReference type="EC" id="3.6.1.55"/>
    </reaction>
</comment>
<evidence type="ECO:0000256" key="12">
    <source>
        <dbReference type="ARBA" id="ARBA00038905"/>
    </source>
</evidence>
<evidence type="ECO:0000256" key="13">
    <source>
        <dbReference type="ARBA" id="ARBA00040794"/>
    </source>
</evidence>
<dbReference type="KEGG" id="sgp:SpiGrapes_0854"/>
<evidence type="ECO:0000256" key="17">
    <source>
        <dbReference type="RuleBase" id="RU003476"/>
    </source>
</evidence>
<evidence type="ECO:0000256" key="3">
    <source>
        <dbReference type="ARBA" id="ARBA00022457"/>
    </source>
</evidence>
<dbReference type="Proteomes" id="UP000005632">
    <property type="component" value="Chromosome"/>
</dbReference>
<dbReference type="OrthoDB" id="9810648at2"/>
<dbReference type="GO" id="GO:0035539">
    <property type="term" value="F:8-oxo-7,8-dihydrodeoxyguanosine triphosphate pyrophosphatase activity"/>
    <property type="evidence" value="ECO:0007669"/>
    <property type="project" value="UniProtKB-EC"/>
</dbReference>
<keyword evidence="3" id="KW-0515">Mutator protein</keyword>
<keyword evidence="4" id="KW-0235">DNA replication</keyword>
<dbReference type="InterPro" id="IPR000086">
    <property type="entry name" value="NUDIX_hydrolase_dom"/>
</dbReference>
<dbReference type="GO" id="GO:0006260">
    <property type="term" value="P:DNA replication"/>
    <property type="evidence" value="ECO:0007669"/>
    <property type="project" value="UniProtKB-KW"/>
</dbReference>
<evidence type="ECO:0000256" key="16">
    <source>
        <dbReference type="ARBA" id="ARBA00042798"/>
    </source>
</evidence>
<dbReference type="eggNOG" id="COG1051">
    <property type="taxonomic scope" value="Bacteria"/>
</dbReference>
<evidence type="ECO:0000256" key="4">
    <source>
        <dbReference type="ARBA" id="ARBA00022705"/>
    </source>
</evidence>
<dbReference type="GO" id="GO:0044715">
    <property type="term" value="F:8-oxo-dGDP phosphatase activity"/>
    <property type="evidence" value="ECO:0007669"/>
    <property type="project" value="TreeGrafter"/>
</dbReference>
<dbReference type="GO" id="GO:0006281">
    <property type="term" value="P:DNA repair"/>
    <property type="evidence" value="ECO:0007669"/>
    <property type="project" value="UniProtKB-KW"/>
</dbReference>
<evidence type="ECO:0000256" key="5">
    <source>
        <dbReference type="ARBA" id="ARBA00022723"/>
    </source>
</evidence>
<evidence type="ECO:0000256" key="2">
    <source>
        <dbReference type="ARBA" id="ARBA00005582"/>
    </source>
</evidence>
<keyword evidence="8" id="KW-0460">Magnesium</keyword>
<dbReference type="PROSITE" id="PS00893">
    <property type="entry name" value="NUDIX_BOX"/>
    <property type="match status" value="1"/>
</dbReference>
<evidence type="ECO:0000256" key="15">
    <source>
        <dbReference type="ARBA" id="ARBA00041979"/>
    </source>
</evidence>
<accession>G8QQQ0</accession>
<evidence type="ECO:0000256" key="6">
    <source>
        <dbReference type="ARBA" id="ARBA00022763"/>
    </source>
</evidence>
<dbReference type="Gene3D" id="3.90.79.10">
    <property type="entry name" value="Nucleoside Triphosphate Pyrophosphohydrolase"/>
    <property type="match status" value="1"/>
</dbReference>
<comment type="cofactor">
    <cofactor evidence="1">
        <name>Mg(2+)</name>
        <dbReference type="ChEBI" id="CHEBI:18420"/>
    </cofactor>
</comment>
<name>G8QQQ0_SPHPG</name>
<dbReference type="Pfam" id="PF00293">
    <property type="entry name" value="NUDIX"/>
    <property type="match status" value="1"/>
</dbReference>
<evidence type="ECO:0000256" key="10">
    <source>
        <dbReference type="ARBA" id="ARBA00035861"/>
    </source>
</evidence>
<keyword evidence="5" id="KW-0479">Metal-binding</keyword>
<proteinExistence type="inferred from homology"/>
<dbReference type="CDD" id="cd03425">
    <property type="entry name" value="NUDIX_MutT_NudA_like"/>
    <property type="match status" value="1"/>
</dbReference>
<dbReference type="InterPro" id="IPR015797">
    <property type="entry name" value="NUDIX_hydrolase-like_dom_sf"/>
</dbReference>
<sequence>MKHVTVAAAILIKDGKVFSAQRKDFGEMAKRWEFPGGKLEEGESGEAAIVREIKEELDTDIRVIKYLSTVEYQYKTFSITMSGYLCEILAGDLVLSEHLCAKWLGKDELYSVPWADADIPLVQAIEGMLV</sequence>
<evidence type="ECO:0000256" key="7">
    <source>
        <dbReference type="ARBA" id="ARBA00022801"/>
    </source>
</evidence>
<dbReference type="GO" id="GO:0008413">
    <property type="term" value="F:8-oxo-7,8-dihydroguanosine triphosphate pyrophosphatase activity"/>
    <property type="evidence" value="ECO:0007669"/>
    <property type="project" value="TreeGrafter"/>
</dbReference>
<evidence type="ECO:0000259" key="18">
    <source>
        <dbReference type="PROSITE" id="PS51462"/>
    </source>
</evidence>
<reference evidence="19 20" key="1">
    <citation type="submission" date="2011-11" db="EMBL/GenBank/DDBJ databases">
        <title>Complete sequence of Spirochaeta sp. grapes.</title>
        <authorList>
            <consortium name="US DOE Joint Genome Institute"/>
            <person name="Lucas S."/>
            <person name="Han J."/>
            <person name="Lapidus A."/>
            <person name="Cheng J.-F."/>
            <person name="Goodwin L."/>
            <person name="Pitluck S."/>
            <person name="Peters L."/>
            <person name="Ovchinnikova G."/>
            <person name="Munk A.C."/>
            <person name="Detter J.C."/>
            <person name="Han C."/>
            <person name="Tapia R."/>
            <person name="Land M."/>
            <person name="Hauser L."/>
            <person name="Kyrpides N."/>
            <person name="Ivanova N."/>
            <person name="Pagani I."/>
            <person name="Ritalahtilisa K."/>
            <person name="Loeffler F."/>
            <person name="Woyke T."/>
        </authorList>
    </citation>
    <scope>NUCLEOTIDE SEQUENCE [LARGE SCALE GENOMIC DNA]</scope>
    <source>
        <strain evidence="20">ATCC BAA-1885 / DSM 22778 / Grapes</strain>
    </source>
</reference>
<evidence type="ECO:0000256" key="9">
    <source>
        <dbReference type="ARBA" id="ARBA00023204"/>
    </source>
</evidence>
<comment type="similarity">
    <text evidence="2 17">Belongs to the Nudix hydrolase family.</text>
</comment>
<keyword evidence="7 17" id="KW-0378">Hydrolase</keyword>
<feature type="domain" description="Nudix hydrolase" evidence="18">
    <location>
        <begin position="1"/>
        <end position="129"/>
    </location>
</feature>